<protein>
    <recommendedName>
        <fullName evidence="10">C2H2-type domain-containing protein</fullName>
    </recommendedName>
</protein>
<dbReference type="FunFam" id="3.30.160.60:FF:002343">
    <property type="entry name" value="Zinc finger protein 33A"/>
    <property type="match status" value="1"/>
</dbReference>
<accession>A0A670Z9K0</accession>
<reference evidence="11" key="1">
    <citation type="submission" date="2025-08" db="UniProtKB">
        <authorList>
            <consortium name="Ensembl"/>
        </authorList>
    </citation>
    <scope>IDENTIFICATION</scope>
</reference>
<dbReference type="GeneTree" id="ENSGT01150000286939"/>
<name>A0A670Z9K0_PSETE</name>
<keyword evidence="8" id="KW-0539">Nucleus</keyword>
<dbReference type="GO" id="GO:0005634">
    <property type="term" value="C:nucleus"/>
    <property type="evidence" value="ECO:0007669"/>
    <property type="project" value="UniProtKB-SubCell"/>
</dbReference>
<dbReference type="PROSITE" id="PS50157">
    <property type="entry name" value="ZINC_FINGER_C2H2_2"/>
    <property type="match status" value="7"/>
</dbReference>
<evidence type="ECO:0000256" key="8">
    <source>
        <dbReference type="ARBA" id="ARBA00023242"/>
    </source>
</evidence>
<evidence type="ECO:0000256" key="7">
    <source>
        <dbReference type="ARBA" id="ARBA00023163"/>
    </source>
</evidence>
<dbReference type="Ensembl" id="ENSPTXT00000019114.1">
    <property type="protein sequence ID" value="ENSPTXP00000018553.1"/>
    <property type="gene ID" value="ENSPTXG00000012794.1"/>
</dbReference>
<dbReference type="GO" id="GO:0008270">
    <property type="term" value="F:zinc ion binding"/>
    <property type="evidence" value="ECO:0007669"/>
    <property type="project" value="UniProtKB-KW"/>
</dbReference>
<sequence length="334" mass="37762">IPWENQRIAKPRACGQNFARKAFLTEHHKMHSSEKTHPCPACEESFAETRNLVKHLMAAHSGDHVFKCPVCGKGFMKEKDLAKHQAKNHGNSLCLPGLGSENSCKEKPSSIKHKRLHLNPETLPCATYEGNGGVERPLTCGHCGKSYKQEKAFLNHQSVCVRPQPSGEGKAPKEDGPLTKNQITYVEMKDNTCFDCGKPVCKSSLLASQPKGDQEKRLQVCPECGESFRDSQGFGLGEKTPPVCRGCRRDYSTHYNLRRHQRIHVECRHKCTFCGKTKCSLDKHQKTHKGEKPFCCSYCGRRVTTSTILRYHQRTHTGERPYKCTRDNYFKKCG</sequence>
<evidence type="ECO:0000256" key="4">
    <source>
        <dbReference type="ARBA" id="ARBA00022771"/>
    </source>
</evidence>
<dbReference type="InterPro" id="IPR050636">
    <property type="entry name" value="C2H2-ZF_domain-containing"/>
</dbReference>
<evidence type="ECO:0000256" key="5">
    <source>
        <dbReference type="ARBA" id="ARBA00022833"/>
    </source>
</evidence>
<dbReference type="InterPro" id="IPR013087">
    <property type="entry name" value="Znf_C2H2_type"/>
</dbReference>
<reference evidence="11" key="2">
    <citation type="submission" date="2025-09" db="UniProtKB">
        <authorList>
            <consortium name="Ensembl"/>
        </authorList>
    </citation>
    <scope>IDENTIFICATION</scope>
</reference>
<evidence type="ECO:0000259" key="10">
    <source>
        <dbReference type="PROSITE" id="PS50157"/>
    </source>
</evidence>
<evidence type="ECO:0000256" key="6">
    <source>
        <dbReference type="ARBA" id="ARBA00023015"/>
    </source>
</evidence>
<comment type="subcellular location">
    <subcellularLocation>
        <location evidence="1">Nucleus</location>
    </subcellularLocation>
</comment>
<evidence type="ECO:0000313" key="12">
    <source>
        <dbReference type="Proteomes" id="UP000472273"/>
    </source>
</evidence>
<keyword evidence="2" id="KW-0479">Metal-binding</keyword>
<dbReference type="Pfam" id="PF00096">
    <property type="entry name" value="zf-C2H2"/>
    <property type="match status" value="3"/>
</dbReference>
<keyword evidence="6" id="KW-0805">Transcription regulation</keyword>
<feature type="domain" description="C2H2-type" evidence="10">
    <location>
        <begin position="138"/>
        <end position="165"/>
    </location>
</feature>
<feature type="domain" description="C2H2-type" evidence="10">
    <location>
        <begin position="265"/>
        <end position="293"/>
    </location>
</feature>
<dbReference type="SUPFAM" id="SSF57667">
    <property type="entry name" value="beta-beta-alpha zinc fingers"/>
    <property type="match status" value="3"/>
</dbReference>
<evidence type="ECO:0000256" key="3">
    <source>
        <dbReference type="ARBA" id="ARBA00022737"/>
    </source>
</evidence>
<dbReference type="PANTHER" id="PTHR47772">
    <property type="entry name" value="ZINC FINGER PROTEIN 200"/>
    <property type="match status" value="1"/>
</dbReference>
<feature type="domain" description="C2H2-type" evidence="10">
    <location>
        <begin position="66"/>
        <end position="89"/>
    </location>
</feature>
<evidence type="ECO:0000313" key="11">
    <source>
        <dbReference type="Ensembl" id="ENSPTXP00000018553.1"/>
    </source>
</evidence>
<keyword evidence="3" id="KW-0677">Repeat</keyword>
<feature type="domain" description="C2H2-type" evidence="10">
    <location>
        <begin position="14"/>
        <end position="36"/>
    </location>
</feature>
<keyword evidence="5" id="KW-0862">Zinc</keyword>
<dbReference type="SMART" id="SM00355">
    <property type="entry name" value="ZnF_C2H2"/>
    <property type="match status" value="7"/>
</dbReference>
<organism evidence="11 12">
    <name type="scientific">Pseudonaja textilis</name>
    <name type="common">Eastern brown snake</name>
    <dbReference type="NCBI Taxonomy" id="8673"/>
    <lineage>
        <taxon>Eukaryota</taxon>
        <taxon>Metazoa</taxon>
        <taxon>Chordata</taxon>
        <taxon>Craniata</taxon>
        <taxon>Vertebrata</taxon>
        <taxon>Euteleostomi</taxon>
        <taxon>Lepidosauria</taxon>
        <taxon>Squamata</taxon>
        <taxon>Bifurcata</taxon>
        <taxon>Unidentata</taxon>
        <taxon>Episquamata</taxon>
        <taxon>Toxicofera</taxon>
        <taxon>Serpentes</taxon>
        <taxon>Colubroidea</taxon>
        <taxon>Elapidae</taxon>
        <taxon>Hydrophiinae</taxon>
        <taxon>Pseudonaja</taxon>
    </lineage>
</organism>
<evidence type="ECO:0000256" key="1">
    <source>
        <dbReference type="ARBA" id="ARBA00004123"/>
    </source>
</evidence>
<evidence type="ECO:0000256" key="2">
    <source>
        <dbReference type="ARBA" id="ARBA00022723"/>
    </source>
</evidence>
<dbReference type="InterPro" id="IPR036236">
    <property type="entry name" value="Znf_C2H2_sf"/>
</dbReference>
<dbReference type="PROSITE" id="PS00028">
    <property type="entry name" value="ZINC_FINGER_C2H2_1"/>
    <property type="match status" value="3"/>
</dbReference>
<feature type="domain" description="C2H2-type" evidence="10">
    <location>
        <begin position="242"/>
        <end position="264"/>
    </location>
</feature>
<keyword evidence="7" id="KW-0804">Transcription</keyword>
<dbReference type="Gene3D" id="3.30.160.60">
    <property type="entry name" value="Classic Zinc Finger"/>
    <property type="match status" value="4"/>
</dbReference>
<feature type="domain" description="C2H2-type" evidence="10">
    <location>
        <begin position="294"/>
        <end position="321"/>
    </location>
</feature>
<proteinExistence type="predicted"/>
<evidence type="ECO:0000256" key="9">
    <source>
        <dbReference type="PROSITE-ProRule" id="PRU00042"/>
    </source>
</evidence>
<dbReference type="Proteomes" id="UP000472273">
    <property type="component" value="Unplaced"/>
</dbReference>
<feature type="domain" description="C2H2-type" evidence="10">
    <location>
        <begin position="37"/>
        <end position="65"/>
    </location>
</feature>
<keyword evidence="12" id="KW-1185">Reference proteome</keyword>
<dbReference type="AlphaFoldDB" id="A0A670Z9K0"/>
<dbReference type="PANTHER" id="PTHR47772:SF13">
    <property type="entry name" value="GASTRULA ZINC FINGER PROTEIN XLCGF49.1-LIKE-RELATED"/>
    <property type="match status" value="1"/>
</dbReference>
<keyword evidence="4 9" id="KW-0863">Zinc-finger</keyword>